<dbReference type="EMBL" id="SMCS01000004">
    <property type="protein sequence ID" value="TCV94063.1"/>
    <property type="molecule type" value="Genomic_DNA"/>
</dbReference>
<proteinExistence type="predicted"/>
<reference evidence="1 2" key="1">
    <citation type="submission" date="2019-03" db="EMBL/GenBank/DDBJ databases">
        <title>Above-ground endophytic microbial communities from plants in different locations in the United States.</title>
        <authorList>
            <person name="Frank C."/>
        </authorList>
    </citation>
    <scope>NUCLEOTIDE SEQUENCE [LARGE SCALE GENOMIC DNA]</scope>
    <source>
        <strain evidence="1 2">LP_13_YM</strain>
    </source>
</reference>
<evidence type="ECO:0000313" key="2">
    <source>
        <dbReference type="Proteomes" id="UP000295645"/>
    </source>
</evidence>
<protein>
    <submittedName>
        <fullName evidence="1">MltA-interacting protein MipA</fullName>
    </submittedName>
</protein>
<keyword evidence="2" id="KW-1185">Reference proteome</keyword>
<dbReference type="Pfam" id="PF06629">
    <property type="entry name" value="MipA"/>
    <property type="match status" value="1"/>
</dbReference>
<accession>A0A4R3YSL8</accession>
<comment type="caution">
    <text evidence="1">The sequence shown here is derived from an EMBL/GenBank/DDBJ whole genome shotgun (WGS) entry which is preliminary data.</text>
</comment>
<gene>
    <name evidence="1" type="ORF">EC912_104260</name>
</gene>
<organism evidence="1 2">
    <name type="scientific">Luteibacter rhizovicinus</name>
    <dbReference type="NCBI Taxonomy" id="242606"/>
    <lineage>
        <taxon>Bacteria</taxon>
        <taxon>Pseudomonadati</taxon>
        <taxon>Pseudomonadota</taxon>
        <taxon>Gammaproteobacteria</taxon>
        <taxon>Lysobacterales</taxon>
        <taxon>Rhodanobacteraceae</taxon>
        <taxon>Luteibacter</taxon>
    </lineage>
</organism>
<dbReference type="AlphaFoldDB" id="A0A4R3YSL8"/>
<dbReference type="RefSeq" id="WP_243649250.1">
    <property type="nucleotide sequence ID" value="NZ_SMCS01000004.1"/>
</dbReference>
<dbReference type="Proteomes" id="UP000295645">
    <property type="component" value="Unassembled WGS sequence"/>
</dbReference>
<sequence>MALLVVSGIASASEAPSYAFGAGVQHIPSWIGASTHRNQLLPYVDIDLPEIGELSTVDGLTVDLIHGTHWHGGPYGNYMWGRSHEDLGTLGGKVTSLSPRLQGGGYIEYAFDEQWSVGSRVSHDTDGAGAYLDVYGDLKLPDIGYIEQSFELQWQAMNGPAMRRFFGLSADEATSIGTAPWRPGAGAQMAYIEYDAFLPTSEHTGFALSINIGRLLGAAANSPLVRSYGSRTQISQTLAFVYHF</sequence>
<evidence type="ECO:0000313" key="1">
    <source>
        <dbReference type="EMBL" id="TCV94063.1"/>
    </source>
</evidence>
<dbReference type="InterPro" id="IPR010583">
    <property type="entry name" value="MipA"/>
</dbReference>
<name>A0A4R3YSL8_9GAMM</name>